<reference evidence="3" key="1">
    <citation type="submission" date="2016-10" db="EMBL/GenBank/DDBJ databases">
        <authorList>
            <person name="Varghese N."/>
            <person name="Submissions S."/>
        </authorList>
    </citation>
    <scope>NUCLEOTIDE SEQUENCE [LARGE SCALE GENOMIC DNA]</scope>
    <source>
        <strain evidence="3">DSM 44771</strain>
    </source>
</reference>
<keyword evidence="1" id="KW-1133">Transmembrane helix</keyword>
<feature type="transmembrane region" description="Helical" evidence="1">
    <location>
        <begin position="50"/>
        <end position="71"/>
    </location>
</feature>
<dbReference type="AlphaFoldDB" id="A0A1I6NUH6"/>
<evidence type="ECO:0000313" key="2">
    <source>
        <dbReference type="EMBL" id="SFS31508.1"/>
    </source>
</evidence>
<dbReference type="Proteomes" id="UP000198852">
    <property type="component" value="Unassembled WGS sequence"/>
</dbReference>
<dbReference type="OrthoDB" id="2112928at2"/>
<dbReference type="STRING" id="95161.SAMN05660874_00129"/>
<dbReference type="EMBL" id="FOZX01000001">
    <property type="protein sequence ID" value="SFS31508.1"/>
    <property type="molecule type" value="Genomic_DNA"/>
</dbReference>
<name>A0A1I6NUH6_9PSEU</name>
<organism evidence="2 3">
    <name type="scientific">Saccharopolyspora flava</name>
    <dbReference type="NCBI Taxonomy" id="95161"/>
    <lineage>
        <taxon>Bacteria</taxon>
        <taxon>Bacillati</taxon>
        <taxon>Actinomycetota</taxon>
        <taxon>Actinomycetes</taxon>
        <taxon>Pseudonocardiales</taxon>
        <taxon>Pseudonocardiaceae</taxon>
        <taxon>Saccharopolyspora</taxon>
    </lineage>
</organism>
<gene>
    <name evidence="2" type="ORF">SAMN05660874_00129</name>
</gene>
<dbReference type="RefSeq" id="WP_139273977.1">
    <property type="nucleotide sequence ID" value="NZ_FOZX01000001.1"/>
</dbReference>
<evidence type="ECO:0000256" key="1">
    <source>
        <dbReference type="SAM" id="Phobius"/>
    </source>
</evidence>
<accession>A0A1I6NUH6</accession>
<evidence type="ECO:0000313" key="3">
    <source>
        <dbReference type="Proteomes" id="UP000198852"/>
    </source>
</evidence>
<proteinExistence type="predicted"/>
<keyword evidence="1" id="KW-0472">Membrane</keyword>
<protein>
    <recommendedName>
        <fullName evidence="4">Solute:sodium symporter small subunit</fullName>
    </recommendedName>
</protein>
<sequence>MDQRRSQDRPRYEPIRVRSLWAGLALVVLVGVPFYLPVGSAHPMLLGVPYWVVISAVATLLFALLVSWACLYRWNIVEPEEEAGGDR</sequence>
<keyword evidence="1" id="KW-0812">Transmembrane</keyword>
<feature type="transmembrane region" description="Helical" evidence="1">
    <location>
        <begin position="20"/>
        <end position="38"/>
    </location>
</feature>
<keyword evidence="3" id="KW-1185">Reference proteome</keyword>
<evidence type="ECO:0008006" key="4">
    <source>
        <dbReference type="Google" id="ProtNLM"/>
    </source>
</evidence>